<dbReference type="EMBL" id="AJLR01000146">
    <property type="protein sequence ID" value="EKN63349.1"/>
    <property type="molecule type" value="Genomic_DNA"/>
</dbReference>
<name>K6D4X8_SCHAZ</name>
<evidence type="ECO:0008006" key="3">
    <source>
        <dbReference type="Google" id="ProtNLM"/>
    </source>
</evidence>
<comment type="caution">
    <text evidence="1">The sequence shown here is derived from an EMBL/GenBank/DDBJ whole genome shotgun (WGS) entry which is preliminary data.</text>
</comment>
<dbReference type="Proteomes" id="UP000006315">
    <property type="component" value="Unassembled WGS sequence"/>
</dbReference>
<protein>
    <recommendedName>
        <fullName evidence="3">FeoB-associated Cys-rich membrane protein</fullName>
    </recommendedName>
</protein>
<accession>K6D4X8</accession>
<dbReference type="AlphaFoldDB" id="K6D4X8"/>
<dbReference type="STRING" id="1131731.BAZO_16794"/>
<organism evidence="1 2">
    <name type="scientific">Schinkia azotoformans LMG 9581</name>
    <dbReference type="NCBI Taxonomy" id="1131731"/>
    <lineage>
        <taxon>Bacteria</taxon>
        <taxon>Bacillati</taxon>
        <taxon>Bacillota</taxon>
        <taxon>Bacilli</taxon>
        <taxon>Bacillales</taxon>
        <taxon>Bacillaceae</taxon>
        <taxon>Calidifontibacillus/Schinkia group</taxon>
        <taxon>Schinkia</taxon>
    </lineage>
</organism>
<dbReference type="Pfam" id="PF12669">
    <property type="entry name" value="FeoB_associated"/>
    <property type="match status" value="1"/>
</dbReference>
<dbReference type="RefSeq" id="WP_004431752.1">
    <property type="nucleotide sequence ID" value="NZ_AJLR01000146.1"/>
</dbReference>
<gene>
    <name evidence="1" type="ORF">BAZO_16794</name>
</gene>
<dbReference type="GeneID" id="89467342"/>
<proteinExistence type="predicted"/>
<dbReference type="PATRIC" id="fig|1131731.3.peg.3423"/>
<evidence type="ECO:0000313" key="1">
    <source>
        <dbReference type="EMBL" id="EKN63349.1"/>
    </source>
</evidence>
<keyword evidence="2" id="KW-1185">Reference proteome</keyword>
<evidence type="ECO:0000313" key="2">
    <source>
        <dbReference type="Proteomes" id="UP000006315"/>
    </source>
</evidence>
<sequence length="47" mass="4996">MLASIIIGAAIFGYAGWALIKYIKNSKKGKCAGCAIENSCQTKDKCI</sequence>
<reference evidence="1 2" key="1">
    <citation type="journal article" date="2012" name="Front. Microbiol.">
        <title>Redundancy and modularity in membrane-associated dissimilatory nitrate reduction in Bacillus.</title>
        <authorList>
            <person name="Heylen K."/>
            <person name="Keltjens J."/>
        </authorList>
    </citation>
    <scope>NUCLEOTIDE SEQUENCE [LARGE SCALE GENOMIC DNA]</scope>
    <source>
        <strain evidence="1 2">LMG 9581</strain>
    </source>
</reference>